<sequence length="1014" mass="115755">MGLNDSSPGAMRNGRGLSDQWAESVVVRPRTTERRITVHKRLVLGFAVSILTLIVVTAVAVALSVRFEDCAARDRGGAAGSRGGGGTAKLNGSRGDRTADEDTPQPWRRSRLPGTVRPRHYDLQLVVHMDNFTFSGDVSIELECVHATRVIVLHANGLEVDRVSVTLEGGAGGRPVNRPGGGAMRINRHFQYAANQMHVVVLHREMKPARLYRLNMSFDAAIEDELLGFFRSSYTLQRERRYLAVTQFSPVHARKAFPCFDEPIYKATFSLSLRHDAQYTSLSNMPVDSSSPVDEDGWVTERFARTPRMSTYYLAWAVCNFTYRETRAESGVAIRLYARPNAIASGAGDYALHITKRLLGFYQDYFKVQYSLPKLDLLAVPKHPYAAMENWGLSVFVEQKILLDPEVSSSSYQMELTMVVVHEICHQWFGDLVTPVWWEDVWLKEGFAHFFEYVGTDFLFPKWNMEKQRFLTDVLHEVMLLDGLSSSHPISQEVERATDIDRVFDWIAYKKGAALIRMLANVMGQSLFQKGLNDYLLSHMYANAARDDLWSKLSQAMRSEGRDIDIGGMMDRWTLQMGYPVVTVSKNQSEQLLTHYISVSQEHFLYGQEVGNNYSKLNHIKESFSLWQVPLTVAMGNASAVGLETLIWINNQTETHRIGEMDDNTWLLGNINQTGYFRVNYDLQNWKLLIQQLHDNHEIISVGNRAGLIDDAFNLARLGYLPQSIPLQLIGYLPEETSFLPWHSASRALYQLDKLLDRTDEYSLFSDYVLKQVAARYHQMGWPTSVPSNEGNVLQASYQTEELQRELIMLACSFGNKQCHRQAVAYISDWISSNKNRIPPNIRDIVYCTGVSLMDEDVWEFIWMKFHSSQAVSEKKILLEALTCSDNVFLLNRLLNLSLTSDLVPEQDVIDVIIHVGRNPQGRNLAWRYFREKWEVLNARYGEALFMNSKLIGGVTEFLTTERELQELKDFIQASGVGAGPAWPRALEIVEGNVRWHRLHRRQFYQWLRKPPNL</sequence>
<dbReference type="InParanoid" id="H3DN01"/>
<dbReference type="Gene3D" id="1.25.50.20">
    <property type="match status" value="1"/>
</dbReference>
<evidence type="ECO:0000256" key="18">
    <source>
        <dbReference type="ARBA" id="ARBA00066574"/>
    </source>
</evidence>
<dbReference type="InterPro" id="IPR050344">
    <property type="entry name" value="Peptidase_M1_aminopeptidases"/>
</dbReference>
<dbReference type="GO" id="GO:0016020">
    <property type="term" value="C:membrane"/>
    <property type="evidence" value="ECO:0007669"/>
    <property type="project" value="UniProtKB-SubCell"/>
</dbReference>
<dbReference type="InterPro" id="IPR042097">
    <property type="entry name" value="Aminopeptidase_N-like_N_sf"/>
</dbReference>
<dbReference type="AlphaFoldDB" id="H3DN01"/>
<keyword evidence="6 27" id="KW-0812">Transmembrane</keyword>
<evidence type="ECO:0000256" key="16">
    <source>
        <dbReference type="ARBA" id="ARBA00052605"/>
    </source>
</evidence>
<proteinExistence type="inferred from homology"/>
<evidence type="ECO:0000256" key="20">
    <source>
        <dbReference type="ARBA" id="ARBA00076496"/>
    </source>
</evidence>
<dbReference type="InterPro" id="IPR001930">
    <property type="entry name" value="Peptidase_M1"/>
</dbReference>
<dbReference type="FunFam" id="2.60.40.1910:FF:000006">
    <property type="entry name" value="Aminopeptidase"/>
    <property type="match status" value="1"/>
</dbReference>
<feature type="domain" description="Aminopeptidase N-like N-terminal" evidence="30">
    <location>
        <begin position="118"/>
        <end position="313"/>
    </location>
</feature>
<feature type="domain" description="Peptidase M1 membrane alanine aminopeptidase" evidence="28">
    <location>
        <begin position="350"/>
        <end position="573"/>
    </location>
</feature>
<evidence type="ECO:0000256" key="2">
    <source>
        <dbReference type="ARBA" id="ARBA00010136"/>
    </source>
</evidence>
<evidence type="ECO:0000256" key="9">
    <source>
        <dbReference type="ARBA" id="ARBA00022833"/>
    </source>
</evidence>
<dbReference type="FunFam" id="2.60.40.1730:FF:000007">
    <property type="entry name" value="thyrotropin-releasing hormone-degrading ectoenzyme"/>
    <property type="match status" value="1"/>
</dbReference>
<dbReference type="SUPFAM" id="SSF63737">
    <property type="entry name" value="Leukotriene A4 hydrolase N-terminal domain"/>
    <property type="match status" value="1"/>
</dbReference>
<dbReference type="GO" id="GO:0006508">
    <property type="term" value="P:proteolysis"/>
    <property type="evidence" value="ECO:0007669"/>
    <property type="project" value="UniProtKB-KW"/>
</dbReference>
<evidence type="ECO:0000256" key="26">
    <source>
        <dbReference type="SAM" id="MobiDB-lite"/>
    </source>
</evidence>
<keyword evidence="5" id="KW-0645">Protease</keyword>
<keyword evidence="9 24" id="KW-0862">Zinc</keyword>
<evidence type="ECO:0000256" key="22">
    <source>
        <dbReference type="ARBA" id="ARBA00083577"/>
    </source>
</evidence>
<evidence type="ECO:0000313" key="31">
    <source>
        <dbReference type="Ensembl" id="ENSTNIP00000021899.1"/>
    </source>
</evidence>
<comment type="subunit">
    <text evidence="3">Homodimer; disulfide-linked.</text>
</comment>
<comment type="catalytic activity">
    <reaction evidence="16">
        <text>Release of the N-terminal pyroglutamyl group from pGlu-|-His-Xaa tripeptides and pGlu-|-His-Xaa-Gly tetrapeptides.</text>
        <dbReference type="EC" id="3.4.19.6"/>
    </reaction>
</comment>
<dbReference type="SUPFAM" id="SSF55486">
    <property type="entry name" value="Metalloproteases ('zincins'), catalytic domain"/>
    <property type="match status" value="1"/>
</dbReference>
<evidence type="ECO:0000256" key="3">
    <source>
        <dbReference type="ARBA" id="ARBA00011748"/>
    </source>
</evidence>
<evidence type="ECO:0000256" key="10">
    <source>
        <dbReference type="ARBA" id="ARBA00022968"/>
    </source>
</evidence>
<keyword evidence="7 24" id="KW-0479">Metal-binding</keyword>
<dbReference type="HOGENOM" id="CLU_003705_2_2_1"/>
<evidence type="ECO:0000256" key="6">
    <source>
        <dbReference type="ARBA" id="ARBA00022692"/>
    </source>
</evidence>
<evidence type="ECO:0000256" key="8">
    <source>
        <dbReference type="ARBA" id="ARBA00022801"/>
    </source>
</evidence>
<evidence type="ECO:0000256" key="7">
    <source>
        <dbReference type="ARBA" id="ARBA00022723"/>
    </source>
</evidence>
<evidence type="ECO:0000256" key="15">
    <source>
        <dbReference type="ARBA" id="ARBA00023180"/>
    </source>
</evidence>
<dbReference type="PANTHER" id="PTHR11533:SF294">
    <property type="entry name" value="THYROTROPIN-RELEASING HORMONE-DEGRADING ECTOENZYME"/>
    <property type="match status" value="1"/>
</dbReference>
<feature type="domain" description="ERAP1-like C-terminal" evidence="29">
    <location>
        <begin position="666"/>
        <end position="975"/>
    </location>
</feature>
<feature type="transmembrane region" description="Helical" evidence="27">
    <location>
        <begin position="42"/>
        <end position="65"/>
    </location>
</feature>
<keyword evidence="8" id="KW-0378">Hydrolase</keyword>
<dbReference type="OMA" id="HKRLVMG"/>
<protein>
    <recommendedName>
        <fullName evidence="19">Thyrotropin-releasing hormone-degrading ectoenzyme</fullName>
        <ecNumber evidence="18">3.4.19.6</ecNumber>
    </recommendedName>
    <alternativeName>
        <fullName evidence="22">Pyroglutamyl-peptidase II</fullName>
    </alternativeName>
    <alternativeName>
        <fullName evidence="20">TRH-specific aminopeptidase</fullName>
    </alternativeName>
    <alternativeName>
        <fullName evidence="21">Thyroliberinase</fullName>
    </alternativeName>
</protein>
<evidence type="ECO:0000256" key="17">
    <source>
        <dbReference type="ARBA" id="ARBA00055732"/>
    </source>
</evidence>
<comment type="similarity">
    <text evidence="2">Belongs to the peptidase M1 family.</text>
</comment>
<dbReference type="Proteomes" id="UP000007303">
    <property type="component" value="Unassembled WGS sequence"/>
</dbReference>
<evidence type="ECO:0000256" key="4">
    <source>
        <dbReference type="ARBA" id="ARBA00022438"/>
    </source>
</evidence>
<evidence type="ECO:0000313" key="32">
    <source>
        <dbReference type="Proteomes" id="UP000007303"/>
    </source>
</evidence>
<dbReference type="PANTHER" id="PTHR11533">
    <property type="entry name" value="PROTEASE M1 ZINC METALLOPROTEASE"/>
    <property type="match status" value="1"/>
</dbReference>
<evidence type="ECO:0000259" key="30">
    <source>
        <dbReference type="Pfam" id="PF17900"/>
    </source>
</evidence>
<feature type="binding site" evidence="24">
    <location>
        <position position="426"/>
    </location>
    <ligand>
        <name>Zn(2+)</name>
        <dbReference type="ChEBI" id="CHEBI:29105"/>
        <note>catalytic</note>
    </ligand>
</feature>
<keyword evidence="10" id="KW-0735">Signal-anchor</keyword>
<evidence type="ECO:0000256" key="11">
    <source>
        <dbReference type="ARBA" id="ARBA00022989"/>
    </source>
</evidence>
<dbReference type="GO" id="GO:0016920">
    <property type="term" value="F:pyroglutamyl-peptidase activity"/>
    <property type="evidence" value="ECO:0007669"/>
    <property type="project" value="UniProtKB-EC"/>
</dbReference>
<comment type="function">
    <text evidence="17">Specific inactivation of TRH after its release.</text>
</comment>
<dbReference type="Pfam" id="PF17900">
    <property type="entry name" value="Peptidase_M1_N"/>
    <property type="match status" value="1"/>
</dbReference>
<dbReference type="Gene3D" id="1.10.390.10">
    <property type="entry name" value="Neutral Protease Domain 2"/>
    <property type="match status" value="1"/>
</dbReference>
<keyword evidence="14" id="KW-1015">Disulfide bond</keyword>
<evidence type="ECO:0000256" key="21">
    <source>
        <dbReference type="ARBA" id="ARBA00079759"/>
    </source>
</evidence>
<dbReference type="Gene3D" id="2.60.40.1910">
    <property type="match status" value="1"/>
</dbReference>
<evidence type="ECO:0000256" key="13">
    <source>
        <dbReference type="ARBA" id="ARBA00023136"/>
    </source>
</evidence>
<organism evidence="31 32">
    <name type="scientific">Tetraodon nigroviridis</name>
    <name type="common">Spotted green pufferfish</name>
    <name type="synonym">Chelonodon nigroviridis</name>
    <dbReference type="NCBI Taxonomy" id="99883"/>
    <lineage>
        <taxon>Eukaryota</taxon>
        <taxon>Metazoa</taxon>
        <taxon>Chordata</taxon>
        <taxon>Craniata</taxon>
        <taxon>Vertebrata</taxon>
        <taxon>Euteleostomi</taxon>
        <taxon>Actinopterygii</taxon>
        <taxon>Neopterygii</taxon>
        <taxon>Teleostei</taxon>
        <taxon>Neoteleostei</taxon>
        <taxon>Acanthomorphata</taxon>
        <taxon>Eupercaria</taxon>
        <taxon>Tetraodontiformes</taxon>
        <taxon>Tetradontoidea</taxon>
        <taxon>Tetraodontidae</taxon>
        <taxon>Tetraodon</taxon>
    </lineage>
</organism>
<dbReference type="InterPro" id="IPR034016">
    <property type="entry name" value="M1_APN-typ"/>
</dbReference>
<dbReference type="InterPro" id="IPR024571">
    <property type="entry name" value="ERAP1-like_C_dom"/>
</dbReference>
<evidence type="ECO:0000256" key="25">
    <source>
        <dbReference type="PIRSR" id="PIRSR634016-4"/>
    </source>
</evidence>
<dbReference type="FunFam" id="1.25.50.20:FF:000005">
    <property type="entry name" value="Aminopeptidase N-like protein"/>
    <property type="match status" value="1"/>
</dbReference>
<dbReference type="Pfam" id="PF11838">
    <property type="entry name" value="ERAP1_C"/>
    <property type="match status" value="1"/>
</dbReference>
<dbReference type="InterPro" id="IPR027268">
    <property type="entry name" value="Peptidase_M4/M1_CTD_sf"/>
</dbReference>
<keyword evidence="15" id="KW-0325">Glycoprotein</keyword>
<evidence type="ECO:0000259" key="29">
    <source>
        <dbReference type="Pfam" id="PF11838"/>
    </source>
</evidence>
<reference evidence="31" key="3">
    <citation type="submission" date="2025-09" db="UniProtKB">
        <authorList>
            <consortium name="Ensembl"/>
        </authorList>
    </citation>
    <scope>IDENTIFICATION</scope>
</reference>
<evidence type="ECO:0000259" key="28">
    <source>
        <dbReference type="Pfam" id="PF01433"/>
    </source>
</evidence>
<evidence type="ECO:0000256" key="5">
    <source>
        <dbReference type="ARBA" id="ARBA00022670"/>
    </source>
</evidence>
<dbReference type="InterPro" id="IPR014782">
    <property type="entry name" value="Peptidase_M1_dom"/>
</dbReference>
<evidence type="ECO:0000256" key="12">
    <source>
        <dbReference type="ARBA" id="ARBA00023049"/>
    </source>
</evidence>
<dbReference type="Pfam" id="PF01433">
    <property type="entry name" value="Peptidase_M1"/>
    <property type="match status" value="1"/>
</dbReference>
<dbReference type="GO" id="GO:0043171">
    <property type="term" value="P:peptide catabolic process"/>
    <property type="evidence" value="ECO:0007669"/>
    <property type="project" value="TreeGrafter"/>
</dbReference>
<feature type="compositionally biased region" description="Gly residues" evidence="26">
    <location>
        <begin position="77"/>
        <end position="87"/>
    </location>
</feature>
<comment type="cofactor">
    <cofactor evidence="24">
        <name>Zn(2+)</name>
        <dbReference type="ChEBI" id="CHEBI:29105"/>
    </cofactor>
    <text evidence="24">Binds 1 zinc ion per subunit.</text>
</comment>
<name>H3DN01_TETNG</name>
<evidence type="ECO:0000256" key="27">
    <source>
        <dbReference type="SAM" id="Phobius"/>
    </source>
</evidence>
<keyword evidence="11 27" id="KW-1133">Transmembrane helix</keyword>
<keyword evidence="13 27" id="KW-0472">Membrane</keyword>
<evidence type="ECO:0000256" key="23">
    <source>
        <dbReference type="PIRSR" id="PIRSR634016-1"/>
    </source>
</evidence>
<feature type="binding site" evidence="24">
    <location>
        <position position="422"/>
    </location>
    <ligand>
        <name>Zn(2+)</name>
        <dbReference type="ChEBI" id="CHEBI:29105"/>
        <note>catalytic</note>
    </ligand>
</feature>
<keyword evidence="32" id="KW-1185">Reference proteome</keyword>
<evidence type="ECO:0000256" key="24">
    <source>
        <dbReference type="PIRSR" id="PIRSR634016-3"/>
    </source>
</evidence>
<dbReference type="GeneTree" id="ENSGT00940000155878"/>
<dbReference type="GO" id="GO:0070006">
    <property type="term" value="F:metalloaminopeptidase activity"/>
    <property type="evidence" value="ECO:0007669"/>
    <property type="project" value="TreeGrafter"/>
</dbReference>
<dbReference type="EC" id="3.4.19.6" evidence="18"/>
<evidence type="ECO:0000256" key="1">
    <source>
        <dbReference type="ARBA" id="ARBA00004606"/>
    </source>
</evidence>
<dbReference type="PRINTS" id="PR00756">
    <property type="entry name" value="ALADIPTASE"/>
</dbReference>
<dbReference type="Gene3D" id="2.60.40.1730">
    <property type="entry name" value="tricorn interacting facor f3 domain"/>
    <property type="match status" value="1"/>
</dbReference>
<dbReference type="GO" id="GO:0042277">
    <property type="term" value="F:peptide binding"/>
    <property type="evidence" value="ECO:0007669"/>
    <property type="project" value="TreeGrafter"/>
</dbReference>
<reference evidence="31" key="2">
    <citation type="submission" date="2025-08" db="UniProtKB">
        <authorList>
            <consortium name="Ensembl"/>
        </authorList>
    </citation>
    <scope>IDENTIFICATION</scope>
</reference>
<comment type="subcellular location">
    <subcellularLocation>
        <location evidence="1">Membrane</location>
        <topology evidence="1">Single-pass type II membrane protein</topology>
    </subcellularLocation>
</comment>
<dbReference type="GO" id="GO:0005615">
    <property type="term" value="C:extracellular space"/>
    <property type="evidence" value="ECO:0007669"/>
    <property type="project" value="TreeGrafter"/>
</dbReference>
<keyword evidence="4" id="KW-0031">Aminopeptidase</keyword>
<accession>H3DN01</accession>
<dbReference type="Ensembl" id="ENSTNIT00000022135.1">
    <property type="protein sequence ID" value="ENSTNIP00000021899.1"/>
    <property type="gene ID" value="ENSTNIG00000018720.1"/>
</dbReference>
<dbReference type="GO" id="GO:0008270">
    <property type="term" value="F:zinc ion binding"/>
    <property type="evidence" value="ECO:0007669"/>
    <property type="project" value="InterPro"/>
</dbReference>
<feature type="binding site" evidence="24">
    <location>
        <position position="445"/>
    </location>
    <ligand>
        <name>Zn(2+)</name>
        <dbReference type="ChEBI" id="CHEBI:29105"/>
        <note>catalytic</note>
    </ligand>
</feature>
<evidence type="ECO:0000256" key="19">
    <source>
        <dbReference type="ARBA" id="ARBA00072445"/>
    </source>
</evidence>
<reference evidence="32" key="1">
    <citation type="journal article" date="2004" name="Nature">
        <title>Genome duplication in the teleost fish Tetraodon nigroviridis reveals the early vertebrate proto-karyotype.</title>
        <authorList>
            <person name="Jaillon O."/>
            <person name="Aury J.-M."/>
            <person name="Brunet F."/>
            <person name="Petit J.-L."/>
            <person name="Stange-Thomann N."/>
            <person name="Mauceli E."/>
            <person name="Bouneau L."/>
            <person name="Fischer C."/>
            <person name="Ozouf-Costaz C."/>
            <person name="Bernot A."/>
            <person name="Nicaud S."/>
            <person name="Jaffe D."/>
            <person name="Fisher S."/>
            <person name="Lutfalla G."/>
            <person name="Dossat C."/>
            <person name="Segurens B."/>
            <person name="Dasilva C."/>
            <person name="Salanoubat M."/>
            <person name="Levy M."/>
            <person name="Boudet N."/>
            <person name="Castellano S."/>
            <person name="Anthouard V."/>
            <person name="Jubin C."/>
            <person name="Castelli V."/>
            <person name="Katinka M."/>
            <person name="Vacherie B."/>
            <person name="Biemont C."/>
            <person name="Skalli Z."/>
            <person name="Cattolico L."/>
            <person name="Poulain J."/>
            <person name="De Berardinis V."/>
            <person name="Cruaud C."/>
            <person name="Duprat S."/>
            <person name="Brottier P."/>
            <person name="Coutanceau J.-P."/>
            <person name="Gouzy J."/>
            <person name="Parra G."/>
            <person name="Lardier G."/>
            <person name="Chapple C."/>
            <person name="McKernan K.J."/>
            <person name="McEwan P."/>
            <person name="Bosak S."/>
            <person name="Kellis M."/>
            <person name="Volff J.-N."/>
            <person name="Guigo R."/>
            <person name="Zody M.C."/>
            <person name="Mesirov J."/>
            <person name="Lindblad-Toh K."/>
            <person name="Birren B."/>
            <person name="Nusbaum C."/>
            <person name="Kahn D."/>
            <person name="Robinson-Rechavi M."/>
            <person name="Laudet V."/>
            <person name="Schachter V."/>
            <person name="Quetier F."/>
            <person name="Saurin W."/>
            <person name="Scarpelli C."/>
            <person name="Wincker P."/>
            <person name="Lander E.S."/>
            <person name="Weissenbach J."/>
            <person name="Roest Crollius H."/>
        </authorList>
    </citation>
    <scope>NUCLEOTIDE SEQUENCE [LARGE SCALE GENOMIC DNA]</scope>
</reference>
<feature type="active site" description="Proton acceptor" evidence="23">
    <location>
        <position position="423"/>
    </location>
</feature>
<dbReference type="CDD" id="cd09601">
    <property type="entry name" value="M1_APN-Q_like"/>
    <property type="match status" value="1"/>
</dbReference>
<keyword evidence="12" id="KW-0482">Metalloprotease</keyword>
<dbReference type="InterPro" id="IPR045357">
    <property type="entry name" value="Aminopeptidase_N-like_N"/>
</dbReference>
<dbReference type="GO" id="GO:0005737">
    <property type="term" value="C:cytoplasm"/>
    <property type="evidence" value="ECO:0007669"/>
    <property type="project" value="TreeGrafter"/>
</dbReference>
<dbReference type="FunFam" id="1.10.390.10:FF:000008">
    <property type="entry name" value="Thyrotropin-releasing hormone-degrading ectoenzyme"/>
    <property type="match status" value="1"/>
</dbReference>
<feature type="region of interest" description="Disordered" evidence="26">
    <location>
        <begin position="74"/>
        <end position="114"/>
    </location>
</feature>
<evidence type="ECO:0000256" key="14">
    <source>
        <dbReference type="ARBA" id="ARBA00023157"/>
    </source>
</evidence>
<feature type="site" description="Transition state stabilizer" evidence="25">
    <location>
        <position position="509"/>
    </location>
</feature>